<dbReference type="AlphaFoldDB" id="A0A1I7ITB0"/>
<feature type="chain" id="PRO_5011671288" evidence="3">
    <location>
        <begin position="24"/>
        <end position="395"/>
    </location>
</feature>
<evidence type="ECO:0000256" key="1">
    <source>
        <dbReference type="ARBA" id="ARBA00009477"/>
    </source>
</evidence>
<dbReference type="RefSeq" id="WP_093026502.1">
    <property type="nucleotide sequence ID" value="NZ_FPBK01000021.1"/>
</dbReference>
<accession>A0A1I7ITB0</accession>
<evidence type="ECO:0000259" key="7">
    <source>
        <dbReference type="Pfam" id="PF25989"/>
    </source>
</evidence>
<evidence type="ECO:0000259" key="5">
    <source>
        <dbReference type="Pfam" id="PF25917"/>
    </source>
</evidence>
<dbReference type="InterPro" id="IPR058637">
    <property type="entry name" value="YknX-like_C"/>
</dbReference>
<keyword evidence="9" id="KW-1185">Reference proteome</keyword>
<dbReference type="InterPro" id="IPR058624">
    <property type="entry name" value="MdtA-like_HH"/>
</dbReference>
<protein>
    <submittedName>
        <fullName evidence="8">Membrane fusion protein, multidrug efflux system</fullName>
    </submittedName>
</protein>
<keyword evidence="3" id="KW-0732">Signal</keyword>
<gene>
    <name evidence="8" type="ORF">SAMN05216480_12137</name>
</gene>
<dbReference type="Pfam" id="PF25989">
    <property type="entry name" value="YknX_C"/>
    <property type="match status" value="1"/>
</dbReference>
<proteinExistence type="inferred from homology"/>
<dbReference type="PANTHER" id="PTHR30158:SF23">
    <property type="entry name" value="MULTIDRUG RESISTANCE PROTEIN MEXA"/>
    <property type="match status" value="1"/>
</dbReference>
<dbReference type="PANTHER" id="PTHR30158">
    <property type="entry name" value="ACRA/E-RELATED COMPONENT OF DRUG EFFLUX TRANSPORTER"/>
    <property type="match status" value="1"/>
</dbReference>
<dbReference type="STRING" id="1224947.SAMN05216480_12137"/>
<keyword evidence="2" id="KW-0175">Coiled coil</keyword>
<dbReference type="Pfam" id="PF25944">
    <property type="entry name" value="Beta-barrel_RND"/>
    <property type="match status" value="1"/>
</dbReference>
<evidence type="ECO:0000313" key="9">
    <source>
        <dbReference type="Proteomes" id="UP000199138"/>
    </source>
</evidence>
<evidence type="ECO:0000259" key="6">
    <source>
        <dbReference type="Pfam" id="PF25944"/>
    </source>
</evidence>
<feature type="signal peptide" evidence="3">
    <location>
        <begin position="1"/>
        <end position="23"/>
    </location>
</feature>
<dbReference type="Gene3D" id="1.10.287.470">
    <property type="entry name" value="Helix hairpin bin"/>
    <property type="match status" value="1"/>
</dbReference>
<dbReference type="Gene3D" id="2.40.50.100">
    <property type="match status" value="1"/>
</dbReference>
<feature type="domain" description="Multidrug resistance protein MdtA-like beta-barrel" evidence="6">
    <location>
        <begin position="238"/>
        <end position="295"/>
    </location>
</feature>
<dbReference type="Gene3D" id="2.40.30.170">
    <property type="match status" value="1"/>
</dbReference>
<dbReference type="Pfam" id="PF25917">
    <property type="entry name" value="BSH_RND"/>
    <property type="match status" value="1"/>
</dbReference>
<comment type="similarity">
    <text evidence="1">Belongs to the membrane fusion protein (MFP) (TC 8.A.1) family.</text>
</comment>
<dbReference type="GO" id="GO:0015562">
    <property type="term" value="F:efflux transmembrane transporter activity"/>
    <property type="evidence" value="ECO:0007669"/>
    <property type="project" value="InterPro"/>
</dbReference>
<dbReference type="InterPro" id="IPR006143">
    <property type="entry name" value="RND_pump_MFP"/>
</dbReference>
<dbReference type="Proteomes" id="UP000199138">
    <property type="component" value="Unassembled WGS sequence"/>
</dbReference>
<dbReference type="InterPro" id="IPR058625">
    <property type="entry name" value="MdtA-like_BSH"/>
</dbReference>
<evidence type="ECO:0000259" key="4">
    <source>
        <dbReference type="Pfam" id="PF25876"/>
    </source>
</evidence>
<feature type="domain" description="Multidrug resistance protein MdtA-like alpha-helical hairpin" evidence="4">
    <location>
        <begin position="102"/>
        <end position="170"/>
    </location>
</feature>
<name>A0A1I7ITB0_9FLAO</name>
<dbReference type="EMBL" id="FPBK01000021">
    <property type="protein sequence ID" value="SFU76149.1"/>
    <property type="molecule type" value="Genomic_DNA"/>
</dbReference>
<evidence type="ECO:0000313" key="8">
    <source>
        <dbReference type="EMBL" id="SFU76149.1"/>
    </source>
</evidence>
<evidence type="ECO:0000256" key="3">
    <source>
        <dbReference type="SAM" id="SignalP"/>
    </source>
</evidence>
<dbReference type="NCBIfam" id="TIGR01730">
    <property type="entry name" value="RND_mfp"/>
    <property type="match status" value="1"/>
</dbReference>
<feature type="coiled-coil region" evidence="2">
    <location>
        <begin position="139"/>
        <end position="166"/>
    </location>
</feature>
<dbReference type="GO" id="GO:0005886">
    <property type="term" value="C:plasma membrane"/>
    <property type="evidence" value="ECO:0007669"/>
    <property type="project" value="TreeGrafter"/>
</dbReference>
<feature type="domain" description="Multidrug resistance protein MdtA-like barrel-sandwich hybrid" evidence="5">
    <location>
        <begin position="61"/>
        <end position="199"/>
    </location>
</feature>
<dbReference type="Pfam" id="PF25876">
    <property type="entry name" value="HH_MFP_RND"/>
    <property type="match status" value="1"/>
</dbReference>
<organism evidence="8 9">
    <name type="scientific">Pustulibacterium marinum</name>
    <dbReference type="NCBI Taxonomy" id="1224947"/>
    <lineage>
        <taxon>Bacteria</taxon>
        <taxon>Pseudomonadati</taxon>
        <taxon>Bacteroidota</taxon>
        <taxon>Flavobacteriia</taxon>
        <taxon>Flavobacteriales</taxon>
        <taxon>Flavobacteriaceae</taxon>
        <taxon>Pustulibacterium</taxon>
    </lineage>
</organism>
<dbReference type="OrthoDB" id="9801814at2"/>
<dbReference type="Gene3D" id="2.40.420.20">
    <property type="match status" value="1"/>
</dbReference>
<dbReference type="InterPro" id="IPR058626">
    <property type="entry name" value="MdtA-like_b-barrel"/>
</dbReference>
<reference evidence="8 9" key="1">
    <citation type="submission" date="2016-10" db="EMBL/GenBank/DDBJ databases">
        <authorList>
            <person name="de Groot N.N."/>
        </authorList>
    </citation>
    <scope>NUCLEOTIDE SEQUENCE [LARGE SCALE GENOMIC DNA]</scope>
    <source>
        <strain evidence="8 9">CGMCC 1.12333</strain>
    </source>
</reference>
<feature type="domain" description="YknX-like C-terminal permuted SH3-like" evidence="7">
    <location>
        <begin position="304"/>
        <end position="370"/>
    </location>
</feature>
<dbReference type="SUPFAM" id="SSF111369">
    <property type="entry name" value="HlyD-like secretion proteins"/>
    <property type="match status" value="1"/>
</dbReference>
<dbReference type="PROSITE" id="PS51257">
    <property type="entry name" value="PROKAR_LIPOPROTEIN"/>
    <property type="match status" value="1"/>
</dbReference>
<dbReference type="GO" id="GO:0030313">
    <property type="term" value="C:cell envelope"/>
    <property type="evidence" value="ECO:0007669"/>
    <property type="project" value="UniProtKB-SubCell"/>
</dbReference>
<evidence type="ECO:0000256" key="2">
    <source>
        <dbReference type="SAM" id="Coils"/>
    </source>
</evidence>
<dbReference type="GO" id="GO:0046677">
    <property type="term" value="P:response to antibiotic"/>
    <property type="evidence" value="ECO:0007669"/>
    <property type="project" value="TreeGrafter"/>
</dbReference>
<sequence>MMRIKNFSAAFALLLGLVGCNSSTEKNNQTATVTSYKTISMSPDSVLLYSDFPATLEGVENIEIRPKIEGFIEKVLVDEGEYVTKGELLFILDAPTYEQDVRNAQAAIESNKAAVSTAKVDVEKAKPLVAREIISKFELTSAENTLKSAEAALEQAEADLVNAKINNNYTRVTSPVSGVIGTLPYKLGSLVSSSTTDPLTKVSNIDSIYAYFSINEKTLLNFFRNTKGTYTTDKIKSLPEVQLLLSDGSTFDETGKVQTISGQVDEETGSFNVRAIFDNPYGMLRTGNSATVRIPNTMKNIFLIPQAATYEIQGNVYVYVVDENSKAKAVKITVTATPNGKAYVVTDGLKKGDKVIVEGINSLSDGKEVKAEMVKASEVKALQEVSNSSEITTEN</sequence>